<keyword evidence="9" id="KW-1185">Reference proteome</keyword>
<comment type="caution">
    <text evidence="5">Lacks conserved residue(s) required for the propagation of feature annotation.</text>
</comment>
<organism evidence="8 9">
    <name type="scientific">Periophthalmus magnuspinnatus</name>
    <dbReference type="NCBI Taxonomy" id="409849"/>
    <lineage>
        <taxon>Eukaryota</taxon>
        <taxon>Metazoa</taxon>
        <taxon>Chordata</taxon>
        <taxon>Craniata</taxon>
        <taxon>Vertebrata</taxon>
        <taxon>Euteleostomi</taxon>
        <taxon>Actinopterygii</taxon>
        <taxon>Neopterygii</taxon>
        <taxon>Teleostei</taxon>
        <taxon>Neoteleostei</taxon>
        <taxon>Acanthomorphata</taxon>
        <taxon>Gobiaria</taxon>
        <taxon>Gobiiformes</taxon>
        <taxon>Gobioidei</taxon>
        <taxon>Gobiidae</taxon>
        <taxon>Oxudercinae</taxon>
        <taxon>Periophthalmus</taxon>
    </lineage>
</organism>
<evidence type="ECO:0000256" key="2">
    <source>
        <dbReference type="ARBA" id="ARBA00022729"/>
    </source>
</evidence>
<evidence type="ECO:0000313" key="8">
    <source>
        <dbReference type="Ensembl" id="ENSPMGP00000013207.1"/>
    </source>
</evidence>
<dbReference type="CDD" id="cd00033">
    <property type="entry name" value="CCP"/>
    <property type="match status" value="4"/>
</dbReference>
<proteinExistence type="predicted"/>
<feature type="domain" description="Sushi" evidence="7">
    <location>
        <begin position="125"/>
        <end position="183"/>
    </location>
</feature>
<accession>A0A3B4A826</accession>
<keyword evidence="4 5" id="KW-1015">Disulfide bond</keyword>
<dbReference type="PROSITE" id="PS50923">
    <property type="entry name" value="SUSHI"/>
    <property type="match status" value="3"/>
</dbReference>
<evidence type="ECO:0000313" key="9">
    <source>
        <dbReference type="Proteomes" id="UP000261520"/>
    </source>
</evidence>
<dbReference type="Gene3D" id="2.10.70.10">
    <property type="entry name" value="Complement Module, domain 1"/>
    <property type="match status" value="4"/>
</dbReference>
<keyword evidence="1 5" id="KW-0768">Sushi</keyword>
<evidence type="ECO:0000259" key="7">
    <source>
        <dbReference type="PROSITE" id="PS50923"/>
    </source>
</evidence>
<sequence length="284" mass="31226">TFLVGPGQQIPVGKEHMQLITDITFPAQEGDQVTFTCEMGYRPLGRGTVTCSGGQWSSLNMKCESKNCGSAGEVTDGYVDYSEGTEFGASVEVICNDGYIPVPANNKLYCGVNGWDGRLSVCEVTFCDEPKSIANGHYTPVNDQYKHLEAVVYSCERNFILNGSNTLVCKNQKFTPAPPNCVLVECPEPTVNSGRISSGTLPPYKHQASVSFSCEEGHILKGSSSVTCDINSKWIPALPECMRKTIVALYWNFRHRKRCVTHYVILYIAGDICVMSFIVSSLWN</sequence>
<evidence type="ECO:0000256" key="5">
    <source>
        <dbReference type="PROSITE-ProRule" id="PRU00302"/>
    </source>
</evidence>
<feature type="domain" description="Sushi" evidence="7">
    <location>
        <begin position="184"/>
        <end position="243"/>
    </location>
</feature>
<keyword evidence="6" id="KW-0812">Transmembrane</keyword>
<protein>
    <recommendedName>
        <fullName evidence="7">Sushi domain-containing protein</fullName>
    </recommendedName>
</protein>
<evidence type="ECO:0000256" key="3">
    <source>
        <dbReference type="ARBA" id="ARBA00022737"/>
    </source>
</evidence>
<dbReference type="PANTHER" id="PTHR45656">
    <property type="entry name" value="PROTEIN CBR-CLEC-78"/>
    <property type="match status" value="1"/>
</dbReference>
<dbReference type="STRING" id="409849.ENSPMGP00000013207"/>
<keyword evidence="6" id="KW-1133">Transmembrane helix</keyword>
<reference evidence="8" key="2">
    <citation type="submission" date="2025-09" db="UniProtKB">
        <authorList>
            <consortium name="Ensembl"/>
        </authorList>
    </citation>
    <scope>IDENTIFICATION</scope>
</reference>
<dbReference type="InterPro" id="IPR000436">
    <property type="entry name" value="Sushi_SCR_CCP_dom"/>
</dbReference>
<evidence type="ECO:0000256" key="4">
    <source>
        <dbReference type="ARBA" id="ARBA00023157"/>
    </source>
</evidence>
<feature type="disulfide bond" evidence="5">
    <location>
        <begin position="214"/>
        <end position="241"/>
    </location>
</feature>
<dbReference type="SUPFAM" id="SSF57535">
    <property type="entry name" value="Complement control module/SCR domain"/>
    <property type="match status" value="4"/>
</dbReference>
<keyword evidence="2" id="KW-0732">Signal</keyword>
<evidence type="ECO:0000256" key="6">
    <source>
        <dbReference type="SAM" id="Phobius"/>
    </source>
</evidence>
<dbReference type="Pfam" id="PF00084">
    <property type="entry name" value="Sushi"/>
    <property type="match status" value="4"/>
</dbReference>
<dbReference type="SMART" id="SM00032">
    <property type="entry name" value="CCP"/>
    <property type="match status" value="4"/>
</dbReference>
<dbReference type="Proteomes" id="UP000261520">
    <property type="component" value="Unplaced"/>
</dbReference>
<dbReference type="PANTHER" id="PTHR45656:SF4">
    <property type="entry name" value="PROTEIN CBR-CLEC-78"/>
    <property type="match status" value="1"/>
</dbReference>
<reference evidence="8" key="1">
    <citation type="submission" date="2025-08" db="UniProtKB">
        <authorList>
            <consortium name="Ensembl"/>
        </authorList>
    </citation>
    <scope>IDENTIFICATION</scope>
</reference>
<name>A0A3B4A826_9GOBI</name>
<feature type="domain" description="Sushi" evidence="7">
    <location>
        <begin position="6"/>
        <end position="65"/>
    </location>
</feature>
<dbReference type="InterPro" id="IPR051277">
    <property type="entry name" value="SEZ6_CSMD_C4BPB_Regulators"/>
</dbReference>
<evidence type="ECO:0000256" key="1">
    <source>
        <dbReference type="ARBA" id="ARBA00022659"/>
    </source>
</evidence>
<feature type="transmembrane region" description="Helical" evidence="6">
    <location>
        <begin position="264"/>
        <end position="283"/>
    </location>
</feature>
<dbReference type="Ensembl" id="ENSPMGT00000014094.1">
    <property type="protein sequence ID" value="ENSPMGP00000013207.1"/>
    <property type="gene ID" value="ENSPMGG00000010882.1"/>
</dbReference>
<dbReference type="InterPro" id="IPR035976">
    <property type="entry name" value="Sushi/SCR/CCP_sf"/>
</dbReference>
<dbReference type="FunFam" id="2.10.70.10:FF:000014">
    <property type="entry name" value="Membrane cofactor protein"/>
    <property type="match status" value="1"/>
</dbReference>
<keyword evidence="3" id="KW-0677">Repeat</keyword>
<dbReference type="AlphaFoldDB" id="A0A3B4A826"/>
<keyword evidence="6" id="KW-0472">Membrane</keyword>